<accession>A0ACC2NX34</accession>
<comment type="caution">
    <text evidence="1">The sequence shown here is derived from an EMBL/GenBank/DDBJ whole genome shotgun (WGS) entry which is preliminary data.</text>
</comment>
<protein>
    <submittedName>
        <fullName evidence="1">Uncharacterized protein</fullName>
    </submittedName>
</protein>
<evidence type="ECO:0000313" key="1">
    <source>
        <dbReference type="EMBL" id="KAJ8675614.1"/>
    </source>
</evidence>
<sequence length="283" mass="31466">MRSRANGSLILALILCCLTISTNAEPLKDGKTGNAWPNEFLNVASIGYKHDGDNLEQYQFCTGTMITWKHVITAAHCFFGKTKTEVQVLLGSRNLKSCSKIDIGSWITYEEWLFQNHKVSDNKDRNIGIITLSSPFGGLKVKPAILLLDDIPNLFGSRVSLAGWGIMKDGSSPKTLQVANSIILPNEQCQQHESLLSLRPTIFNGKYYCTKAPPFFTCGDDGGPLFLKQKVLIALNQGLCVESKQSHPAQLNTHLRIAPFKEFIFDIVKEEEGQELKLFVPVH</sequence>
<dbReference type="Proteomes" id="UP001239111">
    <property type="component" value="Chromosome 2"/>
</dbReference>
<name>A0ACC2NX34_9HYME</name>
<dbReference type="EMBL" id="CM056742">
    <property type="protein sequence ID" value="KAJ8675614.1"/>
    <property type="molecule type" value="Genomic_DNA"/>
</dbReference>
<keyword evidence="2" id="KW-1185">Reference proteome</keyword>
<gene>
    <name evidence="1" type="ORF">QAD02_011400</name>
</gene>
<proteinExistence type="predicted"/>
<evidence type="ECO:0000313" key="2">
    <source>
        <dbReference type="Proteomes" id="UP001239111"/>
    </source>
</evidence>
<reference evidence="1" key="1">
    <citation type="submission" date="2023-04" db="EMBL/GenBank/DDBJ databases">
        <title>A chromosome-level genome assembly of the parasitoid wasp Eretmocerus hayati.</title>
        <authorList>
            <person name="Zhong Y."/>
            <person name="Liu S."/>
            <person name="Liu Y."/>
        </authorList>
    </citation>
    <scope>NUCLEOTIDE SEQUENCE</scope>
    <source>
        <strain evidence="1">ZJU_SS_LIU_2023</strain>
    </source>
</reference>
<organism evidence="1 2">
    <name type="scientific">Eretmocerus hayati</name>
    <dbReference type="NCBI Taxonomy" id="131215"/>
    <lineage>
        <taxon>Eukaryota</taxon>
        <taxon>Metazoa</taxon>
        <taxon>Ecdysozoa</taxon>
        <taxon>Arthropoda</taxon>
        <taxon>Hexapoda</taxon>
        <taxon>Insecta</taxon>
        <taxon>Pterygota</taxon>
        <taxon>Neoptera</taxon>
        <taxon>Endopterygota</taxon>
        <taxon>Hymenoptera</taxon>
        <taxon>Apocrita</taxon>
        <taxon>Proctotrupomorpha</taxon>
        <taxon>Chalcidoidea</taxon>
        <taxon>Aphelinidae</taxon>
        <taxon>Aphelininae</taxon>
        <taxon>Eretmocerus</taxon>
    </lineage>
</organism>